<feature type="transmembrane region" description="Helical" evidence="7">
    <location>
        <begin position="812"/>
        <end position="831"/>
    </location>
</feature>
<evidence type="ECO:0000256" key="4">
    <source>
        <dbReference type="ARBA" id="ARBA00022989"/>
    </source>
</evidence>
<dbReference type="InterPro" id="IPR050250">
    <property type="entry name" value="Macrolide_Exporter_MacB"/>
</dbReference>
<evidence type="ECO:0000256" key="5">
    <source>
        <dbReference type="ARBA" id="ARBA00023136"/>
    </source>
</evidence>
<feature type="transmembrane region" description="Helical" evidence="7">
    <location>
        <begin position="264"/>
        <end position="292"/>
    </location>
</feature>
<dbReference type="Pfam" id="PF02687">
    <property type="entry name" value="FtsX"/>
    <property type="match status" value="2"/>
</dbReference>
<keyword evidence="10" id="KW-1185">Reference proteome</keyword>
<evidence type="ECO:0000256" key="1">
    <source>
        <dbReference type="ARBA" id="ARBA00004651"/>
    </source>
</evidence>
<feature type="transmembrane region" description="Helical" evidence="7">
    <location>
        <begin position="443"/>
        <end position="463"/>
    </location>
</feature>
<feature type="domain" description="ABC3 transporter permease C-terminal" evidence="8">
    <location>
        <begin position="728"/>
        <end position="840"/>
    </location>
</feature>
<proteinExistence type="inferred from homology"/>
<evidence type="ECO:0000256" key="2">
    <source>
        <dbReference type="ARBA" id="ARBA00022475"/>
    </source>
</evidence>
<dbReference type="InterPro" id="IPR003838">
    <property type="entry name" value="ABC3_permease_C"/>
</dbReference>
<name>A0ABT4IDG2_9ACTO</name>
<evidence type="ECO:0000259" key="8">
    <source>
        <dbReference type="Pfam" id="PF02687"/>
    </source>
</evidence>
<reference evidence="9" key="1">
    <citation type="submission" date="2022-10" db="EMBL/GenBank/DDBJ databases">
        <title>Genome sequence of Actinomyces israelii ATCC 10048.</title>
        <authorList>
            <person name="Watt R.M."/>
            <person name="Tong W.M."/>
        </authorList>
    </citation>
    <scope>NUCLEOTIDE SEQUENCE</scope>
    <source>
        <strain evidence="9">ATCC 10048</strain>
    </source>
</reference>
<feature type="transmembrane region" description="Helical" evidence="7">
    <location>
        <begin position="409"/>
        <end position="431"/>
    </location>
</feature>
<keyword evidence="3 7" id="KW-0812">Transmembrane</keyword>
<evidence type="ECO:0000256" key="6">
    <source>
        <dbReference type="ARBA" id="ARBA00038076"/>
    </source>
</evidence>
<comment type="caution">
    <text evidence="9">The sequence shown here is derived from an EMBL/GenBank/DDBJ whole genome shotgun (WGS) entry which is preliminary data.</text>
</comment>
<comment type="subcellular location">
    <subcellularLocation>
        <location evidence="1">Cell membrane</location>
        <topology evidence="1">Multi-pass membrane protein</topology>
    </subcellularLocation>
</comment>
<organism evidence="9 10">
    <name type="scientific">Actinomyces israelii</name>
    <dbReference type="NCBI Taxonomy" id="1659"/>
    <lineage>
        <taxon>Bacteria</taxon>
        <taxon>Bacillati</taxon>
        <taxon>Actinomycetota</taxon>
        <taxon>Actinomycetes</taxon>
        <taxon>Actinomycetales</taxon>
        <taxon>Actinomycetaceae</taxon>
        <taxon>Actinomyces</taxon>
    </lineage>
</organism>
<evidence type="ECO:0000313" key="10">
    <source>
        <dbReference type="Proteomes" id="UP001072034"/>
    </source>
</evidence>
<comment type="similarity">
    <text evidence="6">Belongs to the ABC-4 integral membrane protein family.</text>
</comment>
<gene>
    <name evidence="9" type="ORF">OHJ16_14325</name>
</gene>
<feature type="transmembrane region" description="Helical" evidence="7">
    <location>
        <begin position="775"/>
        <end position="800"/>
    </location>
</feature>
<dbReference type="RefSeq" id="WP_268918479.1">
    <property type="nucleotide sequence ID" value="NZ_JAPTMY010000043.1"/>
</dbReference>
<evidence type="ECO:0000256" key="7">
    <source>
        <dbReference type="SAM" id="Phobius"/>
    </source>
</evidence>
<evidence type="ECO:0000256" key="3">
    <source>
        <dbReference type="ARBA" id="ARBA00022692"/>
    </source>
</evidence>
<dbReference type="PANTHER" id="PTHR30572">
    <property type="entry name" value="MEMBRANE COMPONENT OF TRANSPORTER-RELATED"/>
    <property type="match status" value="1"/>
</dbReference>
<feature type="transmembrane region" description="Helical" evidence="7">
    <location>
        <begin position="494"/>
        <end position="513"/>
    </location>
</feature>
<sequence>MISLALSTVRGRMAAFAGAFVALVCSAALLSATSYLVESGLRSTTQAQRYARVNAVVVGEQTMRVPGSDVLSGVRLPETVRVPRALTAEVEALPEVDSAVMDDRITMRITGDAAETSPSDRALEARRWSTAAAGGFHIVEGRQPDSGQEMALTVDEARRRSIGLGQTVTASVDGVPQDYSVVGLVAADVETGEAPTAFLTDAQADSLVRDPDAGDVLLVRSADGVSAAQVRTAVERVLPKGLAVGTGQQVADAEHQDVASGRSLLLLLAGSFGGVAVLVSFFVISSMMNLVLGSRRREFAAFRVLGATPRQLISMVFAEVGILCLASGAVGAPLGTWVASLLRNVFVSLGVMPASLRLVVTPWAGAIGVALVVLCALLASWLVTYSVASMSPVSALRDAAPTVRPVRPWRVMAAGITLALGCMAMTMPLFLHNDMGAAGTGSAALVLVITVALAGPFLLRPVVHLVSAPVRRIGASGFMAAESARADTRRMSSVVIPLVLAVGFTLSMVYSQMTLSSAVATQAEHGVVADVVVAGIGGDPIAPQVTSAVQGAPDVRRVLGVSDSKVFVPVGLFDDVEVTELSASVLSGEDAQEVLDPGVTKGSLLDLRGNAIALDSSTSATLRRGLGDLIDVRLGDGAPARLRVVAIYQRGLGLGEALLPQSAAQGHVAPPTRLLVAGAEGTSQEHLTGSVSAALAPYPAMTTTDRAGFATSSRAEATMAAWVNLLGLLVIMGYVIIAVVNGLVVATNARRRELALLRLVGATRRQVLSTMRWETLMVVVCAVLLGTVAGGLPLIVQAIGFLGSVVPAGPPWIYAAIVGTAMAVGVISVMLPVRVALRQAPVDVIGQRE</sequence>
<feature type="transmembrane region" description="Helical" evidence="7">
    <location>
        <begin position="362"/>
        <end position="388"/>
    </location>
</feature>
<evidence type="ECO:0000313" key="9">
    <source>
        <dbReference type="EMBL" id="MCZ0859215.1"/>
    </source>
</evidence>
<keyword evidence="4 7" id="KW-1133">Transmembrane helix</keyword>
<dbReference type="PANTHER" id="PTHR30572:SF4">
    <property type="entry name" value="ABC TRANSPORTER PERMEASE YTRF"/>
    <property type="match status" value="1"/>
</dbReference>
<keyword evidence="2" id="KW-1003">Cell membrane</keyword>
<protein>
    <submittedName>
        <fullName evidence="9">ABC transporter permease</fullName>
    </submittedName>
</protein>
<accession>A0ABT4IDG2</accession>
<keyword evidence="5 7" id="KW-0472">Membrane</keyword>
<feature type="transmembrane region" description="Helical" evidence="7">
    <location>
        <begin position="312"/>
        <end position="342"/>
    </location>
</feature>
<dbReference type="Proteomes" id="UP001072034">
    <property type="component" value="Unassembled WGS sequence"/>
</dbReference>
<feature type="transmembrane region" description="Helical" evidence="7">
    <location>
        <begin position="721"/>
        <end position="746"/>
    </location>
</feature>
<feature type="domain" description="ABC3 transporter permease C-terminal" evidence="8">
    <location>
        <begin position="271"/>
        <end position="392"/>
    </location>
</feature>
<dbReference type="EMBL" id="JAPTMY010000043">
    <property type="protein sequence ID" value="MCZ0859215.1"/>
    <property type="molecule type" value="Genomic_DNA"/>
</dbReference>